<gene>
    <name evidence="1" type="ORF">MUCCIDRAFT_109482</name>
</gene>
<comment type="caution">
    <text evidence="1">The sequence shown here is derived from an EMBL/GenBank/DDBJ whole genome shotgun (WGS) entry which is preliminary data.</text>
</comment>
<sequence length="436" mass="49297">MATSSASQCRFISAKTGALYPNHATSRYFRYGEDGTCVCWQLDLLSVAMVCKSWYLIGLEFMQSVSASAAATSKNSSAKYPSHQLPWLPLVNHPSYSRSYPFRSRLVKLLKESRMANLAFQQQVRHLVIDFASFDTIRREKSKSTNMMIKKRVHHANALAELKEMIQLCTRTERLDIICDAGFANLVSCSSGATSTSYDTLVDNSESNSILSACNALQHTLIQQRQNNCIKRLDLIGFNPIQRCPCCAGKEWDQYLKPLVHCLSSVETLVLKDVLPSVDVFRALNSPHLNKIVFHKSMVTIPLFKKVRSASTSTTKFITSVSLIPDTLWRQIKHIEIYEDIEDVTTWRSRRYLTELVHAVHDLESFVLQFGTKEANERSLMMVNNSSSKAEEHDMLSSSNSCVDTSMVNCDSPLYDLTMKCKTTLKRLTLVNVPNF</sequence>
<dbReference type="Proteomes" id="UP000077051">
    <property type="component" value="Unassembled WGS sequence"/>
</dbReference>
<name>A0A168N0D6_MUCCL</name>
<dbReference type="VEuPathDB" id="FungiDB:MUCCIDRAFT_109482"/>
<dbReference type="OrthoDB" id="2280111at2759"/>
<dbReference type="AlphaFoldDB" id="A0A168N0D6"/>
<evidence type="ECO:0000313" key="2">
    <source>
        <dbReference type="Proteomes" id="UP000077051"/>
    </source>
</evidence>
<proteinExistence type="predicted"/>
<keyword evidence="2" id="KW-1185">Reference proteome</keyword>
<evidence type="ECO:0000313" key="1">
    <source>
        <dbReference type="EMBL" id="OAD05613.1"/>
    </source>
</evidence>
<evidence type="ECO:0008006" key="3">
    <source>
        <dbReference type="Google" id="ProtNLM"/>
    </source>
</evidence>
<reference evidence="1 2" key="1">
    <citation type="submission" date="2015-06" db="EMBL/GenBank/DDBJ databases">
        <title>Expansion of signal transduction pathways in fungi by whole-genome duplication.</title>
        <authorList>
            <consortium name="DOE Joint Genome Institute"/>
            <person name="Corrochano L.M."/>
            <person name="Kuo A."/>
            <person name="Marcet-Houben M."/>
            <person name="Polaino S."/>
            <person name="Salamov A."/>
            <person name="Villalobos J.M."/>
            <person name="Alvarez M.I."/>
            <person name="Avalos J."/>
            <person name="Benito E.P."/>
            <person name="Benoit I."/>
            <person name="Burger G."/>
            <person name="Camino L.P."/>
            <person name="Canovas D."/>
            <person name="Cerda-Olmedo E."/>
            <person name="Cheng J.-F."/>
            <person name="Dominguez A."/>
            <person name="Elias M."/>
            <person name="Eslava A.P."/>
            <person name="Glaser F."/>
            <person name="Grimwood J."/>
            <person name="Gutierrez G."/>
            <person name="Heitman J."/>
            <person name="Henrissat B."/>
            <person name="Iturriaga E.A."/>
            <person name="Lang B.F."/>
            <person name="Lavin J.L."/>
            <person name="Lee S."/>
            <person name="Li W."/>
            <person name="Lindquist E."/>
            <person name="Lopez-Garcia S."/>
            <person name="Luque E.M."/>
            <person name="Marcos A.T."/>
            <person name="Martin J."/>
            <person name="Mccluskey K."/>
            <person name="Medina H.R."/>
            <person name="Miralles-Duran A."/>
            <person name="Miyazaki A."/>
            <person name="Munoz-Torres E."/>
            <person name="Oguiza J.A."/>
            <person name="Ohm R."/>
            <person name="Olmedo M."/>
            <person name="Orejas M."/>
            <person name="Ortiz-Castellanos L."/>
            <person name="Pisabarro A.G."/>
            <person name="Rodriguez-Romero J."/>
            <person name="Ruiz-Herrera J."/>
            <person name="Ruiz-Vazquez R."/>
            <person name="Sanz C."/>
            <person name="Schackwitz W."/>
            <person name="Schmutz J."/>
            <person name="Shahriari M."/>
            <person name="Shelest E."/>
            <person name="Silva-Franco F."/>
            <person name="Soanes D."/>
            <person name="Syed K."/>
            <person name="Tagua V.G."/>
            <person name="Talbot N.J."/>
            <person name="Thon M."/>
            <person name="De Vries R.P."/>
            <person name="Wiebenga A."/>
            <person name="Yadav J.S."/>
            <person name="Braun E.L."/>
            <person name="Baker S."/>
            <person name="Garre V."/>
            <person name="Horwitz B."/>
            <person name="Torres-Martinez S."/>
            <person name="Idnurm A."/>
            <person name="Herrera-Estrella A."/>
            <person name="Gabaldon T."/>
            <person name="Grigoriev I.V."/>
        </authorList>
    </citation>
    <scope>NUCLEOTIDE SEQUENCE [LARGE SCALE GENOMIC DNA]</scope>
    <source>
        <strain evidence="1 2">CBS 277.49</strain>
    </source>
</reference>
<dbReference type="EMBL" id="AMYB01000003">
    <property type="protein sequence ID" value="OAD05613.1"/>
    <property type="molecule type" value="Genomic_DNA"/>
</dbReference>
<accession>A0A168N0D6</accession>
<protein>
    <recommendedName>
        <fullName evidence="3">F-box domain-containing protein</fullName>
    </recommendedName>
</protein>
<organism evidence="1 2">
    <name type="scientific">Mucor lusitanicus CBS 277.49</name>
    <dbReference type="NCBI Taxonomy" id="747725"/>
    <lineage>
        <taxon>Eukaryota</taxon>
        <taxon>Fungi</taxon>
        <taxon>Fungi incertae sedis</taxon>
        <taxon>Mucoromycota</taxon>
        <taxon>Mucoromycotina</taxon>
        <taxon>Mucoromycetes</taxon>
        <taxon>Mucorales</taxon>
        <taxon>Mucorineae</taxon>
        <taxon>Mucoraceae</taxon>
        <taxon>Mucor</taxon>
    </lineage>
</organism>